<dbReference type="PANTHER" id="PTHR33515">
    <property type="entry name" value="RIBOSOME-BINDING FACTOR A, CHLOROPLASTIC-RELATED"/>
    <property type="match status" value="1"/>
</dbReference>
<dbReference type="NCBIfam" id="TIGR00082">
    <property type="entry name" value="rbfA"/>
    <property type="match status" value="1"/>
</dbReference>
<name>A0A7V4TXN3_CALAY</name>
<comment type="subcellular location">
    <subcellularLocation>
        <location evidence="2">Cytoplasm</location>
    </subcellularLocation>
</comment>
<dbReference type="GO" id="GO:0005829">
    <property type="term" value="C:cytosol"/>
    <property type="evidence" value="ECO:0007669"/>
    <property type="project" value="TreeGrafter"/>
</dbReference>
<dbReference type="InterPro" id="IPR023799">
    <property type="entry name" value="RbfA_dom_sf"/>
</dbReference>
<dbReference type="AlphaFoldDB" id="A0A7V4TXN3"/>
<comment type="similarity">
    <text evidence="2">Belongs to the RbfA family.</text>
</comment>
<dbReference type="Proteomes" id="UP000885779">
    <property type="component" value="Unassembled WGS sequence"/>
</dbReference>
<dbReference type="EMBL" id="DRQG01000016">
    <property type="protein sequence ID" value="HGY54381.1"/>
    <property type="molecule type" value="Genomic_DNA"/>
</dbReference>
<keyword evidence="2" id="KW-0963">Cytoplasm</keyword>
<dbReference type="SUPFAM" id="SSF89919">
    <property type="entry name" value="Ribosome-binding factor A, RbfA"/>
    <property type="match status" value="1"/>
</dbReference>
<dbReference type="InterPro" id="IPR015946">
    <property type="entry name" value="KH_dom-like_a/b"/>
</dbReference>
<dbReference type="GO" id="GO:0030490">
    <property type="term" value="P:maturation of SSU-rRNA"/>
    <property type="evidence" value="ECO:0007669"/>
    <property type="project" value="UniProtKB-UniRule"/>
</dbReference>
<sequence length="120" mass="14038">MADNRRVHRYADMIKKTLSNIIEFKLKDPDKGFITVTAVRMSADLKIASVYYTVLGDEEQRDVTARVLKKAIPFLRNELKPHITSRWIPELRFFYDETLDQAEKINALLEKIKNDSHSNE</sequence>
<dbReference type="PANTHER" id="PTHR33515:SF1">
    <property type="entry name" value="RIBOSOME-BINDING FACTOR A, CHLOROPLASTIC-RELATED"/>
    <property type="match status" value="1"/>
</dbReference>
<keyword evidence="1 2" id="KW-0690">Ribosome biogenesis</keyword>
<dbReference type="Gene3D" id="3.30.300.20">
    <property type="match status" value="1"/>
</dbReference>
<dbReference type="InterPro" id="IPR000238">
    <property type="entry name" value="RbfA"/>
</dbReference>
<protein>
    <recommendedName>
        <fullName evidence="2">Ribosome-binding factor A</fullName>
    </recommendedName>
</protein>
<evidence type="ECO:0000256" key="1">
    <source>
        <dbReference type="ARBA" id="ARBA00022517"/>
    </source>
</evidence>
<comment type="subunit">
    <text evidence="2">Monomer. Binds 30S ribosomal subunits, but not 50S ribosomal subunits or 70S ribosomes.</text>
</comment>
<dbReference type="GO" id="GO:0043024">
    <property type="term" value="F:ribosomal small subunit binding"/>
    <property type="evidence" value="ECO:0007669"/>
    <property type="project" value="TreeGrafter"/>
</dbReference>
<proteinExistence type="inferred from homology"/>
<gene>
    <name evidence="2 3" type="primary">rbfA</name>
    <name evidence="3" type="ORF">ENK44_01640</name>
</gene>
<comment type="caution">
    <text evidence="3">The sequence shown here is derived from an EMBL/GenBank/DDBJ whole genome shotgun (WGS) entry which is preliminary data.</text>
</comment>
<evidence type="ECO:0000313" key="3">
    <source>
        <dbReference type="EMBL" id="HGY54381.1"/>
    </source>
</evidence>
<accession>A0A7V4TXN3</accession>
<reference evidence="3" key="1">
    <citation type="journal article" date="2020" name="mSystems">
        <title>Genome- and Community-Level Interaction Insights into Carbon Utilization and Element Cycling Functions of Hydrothermarchaeota in Hydrothermal Sediment.</title>
        <authorList>
            <person name="Zhou Z."/>
            <person name="Liu Y."/>
            <person name="Xu W."/>
            <person name="Pan J."/>
            <person name="Luo Z.H."/>
            <person name="Li M."/>
        </authorList>
    </citation>
    <scope>NUCLEOTIDE SEQUENCE [LARGE SCALE GENOMIC DNA]</scope>
    <source>
        <strain evidence="3">HyVt-577</strain>
    </source>
</reference>
<dbReference type="HAMAP" id="MF_00003">
    <property type="entry name" value="RbfA"/>
    <property type="match status" value="1"/>
</dbReference>
<organism evidence="3">
    <name type="scientific">Caldithrix abyssi</name>
    <dbReference type="NCBI Taxonomy" id="187145"/>
    <lineage>
        <taxon>Bacteria</taxon>
        <taxon>Pseudomonadati</taxon>
        <taxon>Calditrichota</taxon>
        <taxon>Calditrichia</taxon>
        <taxon>Calditrichales</taxon>
        <taxon>Calditrichaceae</taxon>
        <taxon>Caldithrix</taxon>
    </lineage>
</organism>
<evidence type="ECO:0000256" key="2">
    <source>
        <dbReference type="HAMAP-Rule" id="MF_00003"/>
    </source>
</evidence>
<comment type="function">
    <text evidence="2">One of several proteins that assist in the late maturation steps of the functional core of the 30S ribosomal subunit. Associates with free 30S ribosomal subunits (but not with 30S subunits that are part of 70S ribosomes or polysomes). Required for efficient processing of 16S rRNA. May interact with the 5'-terminal helix region of 16S rRNA.</text>
</comment>
<dbReference type="Pfam" id="PF02033">
    <property type="entry name" value="RBFA"/>
    <property type="match status" value="1"/>
</dbReference>